<evidence type="ECO:0000256" key="4">
    <source>
        <dbReference type="ARBA" id="ARBA00022801"/>
    </source>
</evidence>
<dbReference type="InterPro" id="IPR011330">
    <property type="entry name" value="Glyco_hydro/deAcase_b/a-brl"/>
</dbReference>
<keyword evidence="2" id="KW-0479">Metal-binding</keyword>
<evidence type="ECO:0000256" key="8">
    <source>
        <dbReference type="SAM" id="SignalP"/>
    </source>
</evidence>
<protein>
    <submittedName>
        <fullName evidence="10">Peptidoglycan-N-acetylglucosamine deacetylase</fullName>
    </submittedName>
</protein>
<evidence type="ECO:0000313" key="10">
    <source>
        <dbReference type="EMBL" id="KAK8071453.1"/>
    </source>
</evidence>
<feature type="signal peptide" evidence="8">
    <location>
        <begin position="1"/>
        <end position="22"/>
    </location>
</feature>
<comment type="cofactor">
    <cofactor evidence="1">
        <name>Co(2+)</name>
        <dbReference type="ChEBI" id="CHEBI:48828"/>
    </cofactor>
</comment>
<evidence type="ECO:0000313" key="11">
    <source>
        <dbReference type="Proteomes" id="UP001433268"/>
    </source>
</evidence>
<keyword evidence="11" id="KW-1185">Reference proteome</keyword>
<reference evidence="10 11" key="1">
    <citation type="submission" date="2023-01" db="EMBL/GenBank/DDBJ databases">
        <title>Analysis of 21 Apiospora genomes using comparative genomics revels a genus with tremendous synthesis potential of carbohydrate active enzymes and secondary metabolites.</title>
        <authorList>
            <person name="Sorensen T."/>
        </authorList>
    </citation>
    <scope>NUCLEOTIDE SEQUENCE [LARGE SCALE GENOMIC DNA]</scope>
    <source>
        <strain evidence="10 11">CBS 114990</strain>
    </source>
</reference>
<dbReference type="Pfam" id="PF01522">
    <property type="entry name" value="Polysacc_deac_1"/>
    <property type="match status" value="1"/>
</dbReference>
<comment type="caution">
    <text evidence="10">The sequence shown here is derived from an EMBL/GenBank/DDBJ whole genome shotgun (WGS) entry which is preliminary data.</text>
</comment>
<dbReference type="RefSeq" id="XP_066665261.1">
    <property type="nucleotide sequence ID" value="XM_066815971.1"/>
</dbReference>
<dbReference type="SUPFAM" id="SSF88713">
    <property type="entry name" value="Glycoside hydrolase/deacetylase"/>
    <property type="match status" value="1"/>
</dbReference>
<evidence type="ECO:0000256" key="5">
    <source>
        <dbReference type="ARBA" id="ARBA00023277"/>
    </source>
</evidence>
<evidence type="ECO:0000256" key="1">
    <source>
        <dbReference type="ARBA" id="ARBA00001941"/>
    </source>
</evidence>
<evidence type="ECO:0000256" key="2">
    <source>
        <dbReference type="ARBA" id="ARBA00022723"/>
    </source>
</evidence>
<feature type="compositionally biased region" description="Polar residues" evidence="7">
    <location>
        <begin position="26"/>
        <end position="42"/>
    </location>
</feature>
<evidence type="ECO:0000256" key="6">
    <source>
        <dbReference type="ARBA" id="ARBA00023285"/>
    </source>
</evidence>
<proteinExistence type="predicted"/>
<gene>
    <name evidence="10" type="ORF">PG997_011656</name>
</gene>
<evidence type="ECO:0000256" key="3">
    <source>
        <dbReference type="ARBA" id="ARBA00022729"/>
    </source>
</evidence>
<evidence type="ECO:0000256" key="7">
    <source>
        <dbReference type="SAM" id="MobiDB-lite"/>
    </source>
</evidence>
<sequence length="279" mass="30266">MYSLPSFLCPLLSAALVPYANGLALPQSSPSSSGVFPRQDTSGMPRPQIGNLPYGVDITTCNLPNKVAITFDDGPCPYTPTLLDILDKNNVKATFFIVGSNGNGVISDESTGMPATLRRMHAAGHHIGSHTWTHADLNTLTTEQRRAEVENNEAAIAAVLGIVPTYLRPPYTSCDAGCMSDLGSFGYHVADYNVDTLDWEGDYDRARSIYSSALGGVDPNTSSFISLEHDIHERTVNELAQFLIDTARQDGYQLVTMGECLGDPDSNWYRNPTTGLAWK</sequence>
<feature type="domain" description="NodB homology" evidence="9">
    <location>
        <begin position="65"/>
        <end position="255"/>
    </location>
</feature>
<dbReference type="PROSITE" id="PS51677">
    <property type="entry name" value="NODB"/>
    <property type="match status" value="1"/>
</dbReference>
<dbReference type="PANTHER" id="PTHR46471:SF2">
    <property type="entry name" value="CHITIN DEACETYLASE-RELATED"/>
    <property type="match status" value="1"/>
</dbReference>
<dbReference type="PANTHER" id="PTHR46471">
    <property type="entry name" value="CHITIN DEACETYLASE"/>
    <property type="match status" value="1"/>
</dbReference>
<evidence type="ECO:0000259" key="9">
    <source>
        <dbReference type="PROSITE" id="PS51677"/>
    </source>
</evidence>
<keyword evidence="3 8" id="KW-0732">Signal</keyword>
<dbReference type="InterPro" id="IPR002509">
    <property type="entry name" value="NODB_dom"/>
</dbReference>
<dbReference type="CDD" id="cd10951">
    <property type="entry name" value="CE4_ClCDA_like"/>
    <property type="match status" value="1"/>
</dbReference>
<keyword evidence="5" id="KW-0119">Carbohydrate metabolism</keyword>
<feature type="chain" id="PRO_5047210173" evidence="8">
    <location>
        <begin position="23"/>
        <end position="279"/>
    </location>
</feature>
<organism evidence="10 11">
    <name type="scientific">Apiospora hydei</name>
    <dbReference type="NCBI Taxonomy" id="1337664"/>
    <lineage>
        <taxon>Eukaryota</taxon>
        <taxon>Fungi</taxon>
        <taxon>Dikarya</taxon>
        <taxon>Ascomycota</taxon>
        <taxon>Pezizomycotina</taxon>
        <taxon>Sordariomycetes</taxon>
        <taxon>Xylariomycetidae</taxon>
        <taxon>Amphisphaeriales</taxon>
        <taxon>Apiosporaceae</taxon>
        <taxon>Apiospora</taxon>
    </lineage>
</organism>
<dbReference type="GeneID" id="92049031"/>
<dbReference type="Proteomes" id="UP001433268">
    <property type="component" value="Unassembled WGS sequence"/>
</dbReference>
<keyword evidence="4" id="KW-0378">Hydrolase</keyword>
<name>A0ABR1VJQ4_9PEZI</name>
<accession>A0ABR1VJQ4</accession>
<dbReference type="EMBL" id="JAQQWN010000008">
    <property type="protein sequence ID" value="KAK8071453.1"/>
    <property type="molecule type" value="Genomic_DNA"/>
</dbReference>
<feature type="region of interest" description="Disordered" evidence="7">
    <location>
        <begin position="26"/>
        <end position="49"/>
    </location>
</feature>
<dbReference type="Gene3D" id="3.20.20.370">
    <property type="entry name" value="Glycoside hydrolase/deacetylase"/>
    <property type="match status" value="1"/>
</dbReference>
<keyword evidence="6" id="KW-0170">Cobalt</keyword>